<dbReference type="RefSeq" id="WP_115303593.1">
    <property type="nucleotide sequence ID" value="NZ_CAAAHO010000005.1"/>
</dbReference>
<protein>
    <recommendedName>
        <fullName evidence="4">DoxX</fullName>
    </recommendedName>
</protein>
<dbReference type="OrthoDB" id="5639237at2"/>
<dbReference type="EMBL" id="UGNV01000001">
    <property type="protein sequence ID" value="STX29926.1"/>
    <property type="molecule type" value="Genomic_DNA"/>
</dbReference>
<evidence type="ECO:0000313" key="2">
    <source>
        <dbReference type="EMBL" id="STX29926.1"/>
    </source>
</evidence>
<keyword evidence="1" id="KW-0812">Transmembrane</keyword>
<dbReference type="Proteomes" id="UP000254968">
    <property type="component" value="Unassembled WGS sequence"/>
</dbReference>
<evidence type="ECO:0000313" key="3">
    <source>
        <dbReference type="Proteomes" id="UP000254968"/>
    </source>
</evidence>
<gene>
    <name evidence="2" type="ORF">NCTC13315_02486</name>
</gene>
<organism evidence="2 3">
    <name type="scientific">Legionella beliardensis</name>
    <dbReference type="NCBI Taxonomy" id="91822"/>
    <lineage>
        <taxon>Bacteria</taxon>
        <taxon>Pseudomonadati</taxon>
        <taxon>Pseudomonadota</taxon>
        <taxon>Gammaproteobacteria</taxon>
        <taxon>Legionellales</taxon>
        <taxon>Legionellaceae</taxon>
        <taxon>Legionella</taxon>
    </lineage>
</organism>
<accession>A0A378I5D8</accession>
<feature type="transmembrane region" description="Helical" evidence="1">
    <location>
        <begin position="46"/>
        <end position="67"/>
    </location>
</feature>
<evidence type="ECO:0000256" key="1">
    <source>
        <dbReference type="SAM" id="Phobius"/>
    </source>
</evidence>
<proteinExistence type="predicted"/>
<dbReference type="AlphaFoldDB" id="A0A378I5D8"/>
<keyword evidence="1" id="KW-0472">Membrane</keyword>
<reference evidence="2 3" key="1">
    <citation type="submission" date="2018-06" db="EMBL/GenBank/DDBJ databases">
        <authorList>
            <consortium name="Pathogen Informatics"/>
            <person name="Doyle S."/>
        </authorList>
    </citation>
    <scope>NUCLEOTIDE SEQUENCE [LARGE SCALE GENOMIC DNA]</scope>
    <source>
        <strain evidence="2 3">NCTC13315</strain>
    </source>
</reference>
<keyword evidence="1" id="KW-1133">Transmembrane helix</keyword>
<feature type="transmembrane region" description="Helical" evidence="1">
    <location>
        <begin position="129"/>
        <end position="148"/>
    </location>
</feature>
<evidence type="ECO:0008006" key="4">
    <source>
        <dbReference type="Google" id="ProtNLM"/>
    </source>
</evidence>
<feature type="transmembrane region" description="Helical" evidence="1">
    <location>
        <begin position="6"/>
        <end position="26"/>
    </location>
</feature>
<sequence length="150" mass="16136">MTTAIAWLVLRIVFAGFFLYPIYGFLQNWAAAKQTALLLYPRYGDFQAILMIIVMIVISISILFGIYGHIGGLIALIYCLLGIRVHLALAHQLNTAQLSNQATAADQAVLTEAAAIGSVGHVTSAQKNLVIAAISFFFMLLGTGPFSMTG</sequence>
<keyword evidence="3" id="KW-1185">Reference proteome</keyword>
<name>A0A378I5D8_9GAMM</name>